<evidence type="ECO:0000313" key="1">
    <source>
        <dbReference type="EMBL" id="RKH03660.1"/>
    </source>
</evidence>
<dbReference type="OrthoDB" id="5523866at2"/>
<reference evidence="2" key="1">
    <citation type="submission" date="2018-09" db="EMBL/GenBank/DDBJ databases">
        <authorList>
            <person name="Livingstone P.G."/>
            <person name="Whitworth D.E."/>
        </authorList>
    </citation>
    <scope>NUCLEOTIDE SEQUENCE [LARGE SCALE GENOMIC DNA]</scope>
    <source>
        <strain evidence="2">CA043D</strain>
    </source>
</reference>
<comment type="caution">
    <text evidence="1">The sequence shown here is derived from an EMBL/GenBank/DDBJ whole genome shotgun (WGS) entry which is preliminary data.</text>
</comment>
<name>A0A3A8K6F6_9BACT</name>
<protein>
    <submittedName>
        <fullName evidence="1">Uncharacterized protein</fullName>
    </submittedName>
</protein>
<evidence type="ECO:0000313" key="2">
    <source>
        <dbReference type="Proteomes" id="UP000268313"/>
    </source>
</evidence>
<keyword evidence="2" id="KW-1185">Reference proteome</keyword>
<accession>A0A3A8K6F6</accession>
<gene>
    <name evidence="1" type="ORF">D7X32_13465</name>
</gene>
<dbReference type="RefSeq" id="WP_120602940.1">
    <property type="nucleotide sequence ID" value="NZ_RAWE01000038.1"/>
</dbReference>
<sequence>MARHRDSGAEREPNEAVSLDPLLNYRPLGKPGPVTTLTPQLGAQLCRRIAAGDTLRDAAAAVGTTDTVVQGWRTRGAEAIERETEDIYTAFVMEYEAAAAHFRRVLQAAAMENIGNRAFNDKWLRWRLGLSDPKNFTLPRTVGTTSSDGGAFELVTPEEAQKTLADRLARFLDNEAKKAMPAPAEAEE</sequence>
<dbReference type="Proteomes" id="UP000268313">
    <property type="component" value="Unassembled WGS sequence"/>
</dbReference>
<dbReference type="AlphaFoldDB" id="A0A3A8K6F6"/>
<proteinExistence type="predicted"/>
<organism evidence="1 2">
    <name type="scientific">Corallococcus carmarthensis</name>
    <dbReference type="NCBI Taxonomy" id="2316728"/>
    <lineage>
        <taxon>Bacteria</taxon>
        <taxon>Pseudomonadati</taxon>
        <taxon>Myxococcota</taxon>
        <taxon>Myxococcia</taxon>
        <taxon>Myxococcales</taxon>
        <taxon>Cystobacterineae</taxon>
        <taxon>Myxococcaceae</taxon>
        <taxon>Corallococcus</taxon>
    </lineage>
</organism>
<dbReference type="EMBL" id="RAWE01000038">
    <property type="protein sequence ID" value="RKH03660.1"/>
    <property type="molecule type" value="Genomic_DNA"/>
</dbReference>